<dbReference type="InterPro" id="IPR017911">
    <property type="entry name" value="MacB-like_ATP-bd"/>
</dbReference>
<gene>
    <name evidence="8" type="primary">lolD</name>
    <name evidence="10" type="ORF">OR61_14145</name>
</gene>
<keyword evidence="6 8" id="KW-1278">Translocase</keyword>
<dbReference type="NCBIfam" id="TIGR02211">
    <property type="entry name" value="LolD_lipo_ex"/>
    <property type="match status" value="1"/>
</dbReference>
<evidence type="ECO:0000313" key="10">
    <source>
        <dbReference type="EMBL" id="KHM93426.1"/>
    </source>
</evidence>
<dbReference type="GO" id="GO:0044874">
    <property type="term" value="P:lipoprotein localization to outer membrane"/>
    <property type="evidence" value="ECO:0007669"/>
    <property type="project" value="TreeGrafter"/>
</dbReference>
<proteinExistence type="inferred from homology"/>
<keyword evidence="3 8" id="KW-0997">Cell inner membrane</keyword>
<evidence type="ECO:0000256" key="5">
    <source>
        <dbReference type="ARBA" id="ARBA00022840"/>
    </source>
</evidence>
<dbReference type="EC" id="7.6.2.-" evidence="8"/>
<dbReference type="AlphaFoldDB" id="A0AAJ0IX35"/>
<comment type="subcellular location">
    <subcellularLocation>
        <location evidence="8">Cell inner membrane</location>
        <topology evidence="8">Peripheral membrane protein</topology>
    </subcellularLocation>
</comment>
<dbReference type="CDD" id="cd03255">
    <property type="entry name" value="ABC_MJ0796_LolCDE_FtsE"/>
    <property type="match status" value="1"/>
</dbReference>
<dbReference type="SUPFAM" id="SSF52540">
    <property type="entry name" value="P-loop containing nucleoside triphosphate hydrolases"/>
    <property type="match status" value="1"/>
</dbReference>
<dbReference type="GO" id="GO:0005524">
    <property type="term" value="F:ATP binding"/>
    <property type="evidence" value="ECO:0007669"/>
    <property type="project" value="UniProtKB-UniRule"/>
</dbReference>
<dbReference type="Gene3D" id="3.40.50.300">
    <property type="entry name" value="P-loop containing nucleotide triphosphate hydrolases"/>
    <property type="match status" value="1"/>
</dbReference>
<sequence length="251" mass="26881">MSEINKSGMGQRESVVQKPNQAEAVIRAEGLGKTYAEGKMRTPVFDGLDLSVATGETVAIVGASGAGKSTLLHLLGGLDIPTAGEVYVAGERMSALSDGQRGKLRNQALGFVYQFHHLLPEFTALENVMMPVLLSGKDVSVARGQALQLLESVGLGHRIEHKPSELSGGERQRCAVARALVNKPGCVLGDEPTGNLDDKTAGTVFELMLELNRAQRTSLVLVTHDRSLARRLDRVLELHQGKLRELAPSAV</sequence>
<comment type="subunit">
    <text evidence="8">The complex is composed of two ATP-binding proteins (LolD) and two transmembrane proteins (LolC and LolE).</text>
</comment>
<dbReference type="InterPro" id="IPR015854">
    <property type="entry name" value="ABC_transpr_LolD-like"/>
</dbReference>
<feature type="domain" description="ABC transporter" evidence="9">
    <location>
        <begin position="26"/>
        <end position="251"/>
    </location>
</feature>
<comment type="similarity">
    <text evidence="8">Belongs to the ABC transporter superfamily. Lipoprotein translocase (TC 3.A.1.125) family.</text>
</comment>
<comment type="function">
    <text evidence="8">Part of the ABC transporter complex LolCDE involved in the translocation of mature outer membrane-directed lipoproteins, from the inner membrane to the periplasmic chaperone, LolA. Responsible for the formation of the LolA-lipoprotein complex in an ATP-dependent manner.</text>
</comment>
<reference evidence="10 11" key="1">
    <citation type="submission" date="2014-11" db="EMBL/GenBank/DDBJ databases">
        <title>Draft Genome Sequences of Xanthomonas vesicatoria Strains from the Balkan Peninsula.</title>
        <authorList>
            <person name="Vancheva T."/>
            <person name="Lefeuvre P."/>
            <person name="Bogatzevska N."/>
            <person name="Moncheva P."/>
            <person name="Koebnik R."/>
        </authorList>
    </citation>
    <scope>NUCLEOTIDE SEQUENCE [LARGE SCALE GENOMIC DNA]</scope>
    <source>
        <strain evidence="10 11">53M</strain>
    </source>
</reference>
<keyword evidence="4 8" id="KW-0547">Nucleotide-binding</keyword>
<dbReference type="Pfam" id="PF00005">
    <property type="entry name" value="ABC_tran"/>
    <property type="match status" value="1"/>
</dbReference>
<dbReference type="FunFam" id="3.40.50.300:FF:000230">
    <property type="entry name" value="Lipoprotein-releasing system ATP-binding protein LolD"/>
    <property type="match status" value="1"/>
</dbReference>
<dbReference type="GO" id="GO:0016887">
    <property type="term" value="F:ATP hydrolysis activity"/>
    <property type="evidence" value="ECO:0007669"/>
    <property type="project" value="InterPro"/>
</dbReference>
<keyword evidence="5 8" id="KW-0067">ATP-binding</keyword>
<evidence type="ECO:0000313" key="11">
    <source>
        <dbReference type="Proteomes" id="UP000030969"/>
    </source>
</evidence>
<dbReference type="EMBL" id="JSYJ01000084">
    <property type="protein sequence ID" value="KHM93426.1"/>
    <property type="molecule type" value="Genomic_DNA"/>
</dbReference>
<dbReference type="InterPro" id="IPR011924">
    <property type="entry name" value="LolD_lipo_ATP-bd"/>
</dbReference>
<keyword evidence="10" id="KW-0449">Lipoprotein</keyword>
<keyword evidence="2 8" id="KW-1003">Cell membrane</keyword>
<evidence type="ECO:0000256" key="2">
    <source>
        <dbReference type="ARBA" id="ARBA00022475"/>
    </source>
</evidence>
<organism evidence="10 11">
    <name type="scientific">Xanthomonas vesicatoria</name>
    <dbReference type="NCBI Taxonomy" id="56460"/>
    <lineage>
        <taxon>Bacteria</taxon>
        <taxon>Pseudomonadati</taxon>
        <taxon>Pseudomonadota</taxon>
        <taxon>Gammaproteobacteria</taxon>
        <taxon>Lysobacterales</taxon>
        <taxon>Lysobacteraceae</taxon>
        <taxon>Xanthomonas</taxon>
    </lineage>
</organism>
<evidence type="ECO:0000256" key="6">
    <source>
        <dbReference type="ARBA" id="ARBA00022967"/>
    </source>
</evidence>
<dbReference type="InterPro" id="IPR003439">
    <property type="entry name" value="ABC_transporter-like_ATP-bd"/>
</dbReference>
<dbReference type="PANTHER" id="PTHR24220:SF689">
    <property type="entry name" value="LIPOPROTEIN-RELEASING SYSTEM ATP-BINDING PROTEIN LOLD"/>
    <property type="match status" value="1"/>
</dbReference>
<dbReference type="InterPro" id="IPR027417">
    <property type="entry name" value="P-loop_NTPase"/>
</dbReference>
<protein>
    <recommendedName>
        <fullName evidence="8">Lipoprotein-releasing system ATP-binding protein LolD</fullName>
        <ecNumber evidence="8">7.6.2.-</ecNumber>
    </recommendedName>
</protein>
<dbReference type="GO" id="GO:0022857">
    <property type="term" value="F:transmembrane transporter activity"/>
    <property type="evidence" value="ECO:0007669"/>
    <property type="project" value="TreeGrafter"/>
</dbReference>
<dbReference type="Proteomes" id="UP000030969">
    <property type="component" value="Unassembled WGS sequence"/>
</dbReference>
<evidence type="ECO:0000256" key="4">
    <source>
        <dbReference type="ARBA" id="ARBA00022741"/>
    </source>
</evidence>
<dbReference type="SMART" id="SM00382">
    <property type="entry name" value="AAA"/>
    <property type="match status" value="1"/>
</dbReference>
<evidence type="ECO:0000256" key="8">
    <source>
        <dbReference type="RuleBase" id="RU367068"/>
    </source>
</evidence>
<name>A0AAJ0IX35_9XANT</name>
<comment type="caution">
    <text evidence="10">The sequence shown here is derived from an EMBL/GenBank/DDBJ whole genome shotgun (WGS) entry which is preliminary data.</text>
</comment>
<dbReference type="PANTHER" id="PTHR24220">
    <property type="entry name" value="IMPORT ATP-BINDING PROTEIN"/>
    <property type="match status" value="1"/>
</dbReference>
<evidence type="ECO:0000256" key="7">
    <source>
        <dbReference type="ARBA" id="ARBA00023136"/>
    </source>
</evidence>
<dbReference type="GO" id="GO:0005886">
    <property type="term" value="C:plasma membrane"/>
    <property type="evidence" value="ECO:0007669"/>
    <property type="project" value="UniProtKB-SubCell"/>
</dbReference>
<evidence type="ECO:0000256" key="3">
    <source>
        <dbReference type="ARBA" id="ARBA00022519"/>
    </source>
</evidence>
<keyword evidence="1 8" id="KW-0813">Transport</keyword>
<dbReference type="PROSITE" id="PS50893">
    <property type="entry name" value="ABC_TRANSPORTER_2"/>
    <property type="match status" value="1"/>
</dbReference>
<evidence type="ECO:0000259" key="9">
    <source>
        <dbReference type="PROSITE" id="PS50893"/>
    </source>
</evidence>
<keyword evidence="7 8" id="KW-0472">Membrane</keyword>
<evidence type="ECO:0000256" key="1">
    <source>
        <dbReference type="ARBA" id="ARBA00022448"/>
    </source>
</evidence>
<accession>A0AAJ0IX35</accession>
<dbReference type="GO" id="GO:0089705">
    <property type="term" value="P:protein localization to outer membrane"/>
    <property type="evidence" value="ECO:0007669"/>
    <property type="project" value="TreeGrafter"/>
</dbReference>
<dbReference type="InterPro" id="IPR003593">
    <property type="entry name" value="AAA+_ATPase"/>
</dbReference>